<gene>
    <name evidence="2" type="ORF">POM88_026156</name>
</gene>
<dbReference type="Proteomes" id="UP001237642">
    <property type="component" value="Unassembled WGS sequence"/>
</dbReference>
<proteinExistence type="predicted"/>
<dbReference type="EMBL" id="JAUIZM010000006">
    <property type="protein sequence ID" value="KAK1379412.1"/>
    <property type="molecule type" value="Genomic_DNA"/>
</dbReference>
<sequence>MRGRLRITDEIIGGSTNQRFEIPEYGAEIGLSLEHNEFWFLIPGNELPDGLYPLESEKDFEHLVQLVPYNQCQQLYSITRRVSACPDFGDFSFTQYEADERIVRIENIRDELEHVITMDEGQNQEEVNGDFEEDSCDFFNFDSCDFEEDFNEQLRARKKGKYSMTRNEAVNTSRKGKEKFSEEGNIMYEDSEFEDEDIEDASSDSIYNSSDERMAVSSYDEVDPQYPEFNESTDMDDPKFHVAQ</sequence>
<reference evidence="2" key="1">
    <citation type="submission" date="2023-02" db="EMBL/GenBank/DDBJ databases">
        <title>Genome of toxic invasive species Heracleum sosnowskyi carries increased number of genes despite the absence of recent whole-genome duplications.</title>
        <authorList>
            <person name="Schelkunov M."/>
            <person name="Shtratnikova V."/>
            <person name="Makarenko M."/>
            <person name="Klepikova A."/>
            <person name="Omelchenko D."/>
            <person name="Novikova G."/>
            <person name="Obukhova E."/>
            <person name="Bogdanov V."/>
            <person name="Penin A."/>
            <person name="Logacheva M."/>
        </authorList>
    </citation>
    <scope>NUCLEOTIDE SEQUENCE</scope>
    <source>
        <strain evidence="2">Hsosn_3</strain>
        <tissue evidence="2">Leaf</tissue>
    </source>
</reference>
<organism evidence="2 3">
    <name type="scientific">Heracleum sosnowskyi</name>
    <dbReference type="NCBI Taxonomy" id="360622"/>
    <lineage>
        <taxon>Eukaryota</taxon>
        <taxon>Viridiplantae</taxon>
        <taxon>Streptophyta</taxon>
        <taxon>Embryophyta</taxon>
        <taxon>Tracheophyta</taxon>
        <taxon>Spermatophyta</taxon>
        <taxon>Magnoliopsida</taxon>
        <taxon>eudicotyledons</taxon>
        <taxon>Gunneridae</taxon>
        <taxon>Pentapetalae</taxon>
        <taxon>asterids</taxon>
        <taxon>campanulids</taxon>
        <taxon>Apiales</taxon>
        <taxon>Apiaceae</taxon>
        <taxon>Apioideae</taxon>
        <taxon>apioid superclade</taxon>
        <taxon>Tordylieae</taxon>
        <taxon>Tordyliinae</taxon>
        <taxon>Heracleum</taxon>
    </lineage>
</organism>
<comment type="caution">
    <text evidence="2">The sequence shown here is derived from an EMBL/GenBank/DDBJ whole genome shotgun (WGS) entry which is preliminary data.</text>
</comment>
<protein>
    <submittedName>
        <fullName evidence="2">Uncharacterized protein</fullName>
    </submittedName>
</protein>
<evidence type="ECO:0000256" key="1">
    <source>
        <dbReference type="SAM" id="MobiDB-lite"/>
    </source>
</evidence>
<feature type="compositionally biased region" description="Polar residues" evidence="1">
    <location>
        <begin position="164"/>
        <end position="173"/>
    </location>
</feature>
<evidence type="ECO:0000313" key="2">
    <source>
        <dbReference type="EMBL" id="KAK1379412.1"/>
    </source>
</evidence>
<keyword evidence="3" id="KW-1185">Reference proteome</keyword>
<evidence type="ECO:0000313" key="3">
    <source>
        <dbReference type="Proteomes" id="UP001237642"/>
    </source>
</evidence>
<accession>A0AAD8MNL6</accession>
<feature type="compositionally biased region" description="Acidic residues" evidence="1">
    <location>
        <begin position="189"/>
        <end position="202"/>
    </location>
</feature>
<feature type="region of interest" description="Disordered" evidence="1">
    <location>
        <begin position="161"/>
        <end position="244"/>
    </location>
</feature>
<reference evidence="2" key="2">
    <citation type="submission" date="2023-05" db="EMBL/GenBank/DDBJ databases">
        <authorList>
            <person name="Schelkunov M.I."/>
        </authorList>
    </citation>
    <scope>NUCLEOTIDE SEQUENCE</scope>
    <source>
        <strain evidence="2">Hsosn_3</strain>
        <tissue evidence="2">Leaf</tissue>
    </source>
</reference>
<dbReference type="AlphaFoldDB" id="A0AAD8MNL6"/>
<name>A0AAD8MNL6_9APIA</name>